<dbReference type="Proteomes" id="UP000039865">
    <property type="component" value="Unassembled WGS sequence"/>
</dbReference>
<protein>
    <recommendedName>
        <fullName evidence="1">EGF-like domain-containing protein</fullName>
    </recommendedName>
</protein>
<keyword evidence="3" id="KW-1185">Reference proteome</keyword>
<dbReference type="EMBL" id="CCKQ01017604">
    <property type="protein sequence ID" value="CDW89500.1"/>
    <property type="molecule type" value="Genomic_DNA"/>
</dbReference>
<dbReference type="InterPro" id="IPR009030">
    <property type="entry name" value="Growth_fac_rcpt_cys_sf"/>
</dbReference>
<evidence type="ECO:0000313" key="3">
    <source>
        <dbReference type="Proteomes" id="UP000039865"/>
    </source>
</evidence>
<organism evidence="2 3">
    <name type="scientific">Stylonychia lemnae</name>
    <name type="common">Ciliate</name>
    <dbReference type="NCBI Taxonomy" id="5949"/>
    <lineage>
        <taxon>Eukaryota</taxon>
        <taxon>Sar</taxon>
        <taxon>Alveolata</taxon>
        <taxon>Ciliophora</taxon>
        <taxon>Intramacronucleata</taxon>
        <taxon>Spirotrichea</taxon>
        <taxon>Stichotrichia</taxon>
        <taxon>Sporadotrichida</taxon>
        <taxon>Oxytrichidae</taxon>
        <taxon>Stylonychinae</taxon>
        <taxon>Stylonychia</taxon>
    </lineage>
</organism>
<dbReference type="AlphaFoldDB" id="A0A078B4P0"/>
<dbReference type="PANTHER" id="PTHR45756">
    <property type="entry name" value="PALMITOYLTRANSFERASE"/>
    <property type="match status" value="1"/>
</dbReference>
<dbReference type="SMART" id="SM00181">
    <property type="entry name" value="EGF"/>
    <property type="match status" value="2"/>
</dbReference>
<dbReference type="InParanoid" id="A0A078B4P0"/>
<proteinExistence type="predicted"/>
<dbReference type="InterPro" id="IPR006212">
    <property type="entry name" value="Furin_repeat"/>
</dbReference>
<dbReference type="OrthoDB" id="10251639at2759"/>
<dbReference type="SMART" id="SM00261">
    <property type="entry name" value="FU"/>
    <property type="match status" value="2"/>
</dbReference>
<feature type="domain" description="EGF-like" evidence="1">
    <location>
        <begin position="211"/>
        <end position="247"/>
    </location>
</feature>
<feature type="domain" description="EGF-like" evidence="1">
    <location>
        <begin position="753"/>
        <end position="789"/>
    </location>
</feature>
<accession>A0A078B4P0</accession>
<dbReference type="InterPro" id="IPR000742">
    <property type="entry name" value="EGF"/>
</dbReference>
<name>A0A078B4P0_STYLE</name>
<sequence>MSISIPIQILVKGVERIANPAIQTMAVRYVQEKISKKGGSIQFKLIVNIVRLKMNSKFANTDYECKTCSKDDITKCTECSYPVNQKSLLIGDAQNPCTSQSEYCLDALSQNSCQLCIYGYGLFIDSIGNKKCLQCQSEQANSEDIFDTIPINCNFSFDVSTGMPKQGQITACLNGYFDPLKNKCISNCGVGRYGQVTFNQRGMIDSSVCNECDNNCFECATQHECISCKKGFYLSTGSNQKTTGICILKSGTSELVLYVDSVIGMKTTDQITGLNLDDPFYSIQSAIIKAYEYGSEYENAIVNIMLIPGKVHSMLRYDEKIILPQKYDQNSQSTKIIIDTLDGTQVKVLYKLRDKYTFLVGGGLELRNIVFDATDSILDPRFTSLDTSLLNSNDYTCLKDPFNNCCQISKDLSSGKYTTSGPEFCQFQIQPDDQCHLPIGGSLIQFDISNQTTLASPQFLNIENVRFENFIYDFNTIIEINDLGGHISMINTSFTNINSCGSVIRNKRFDQVSSYLEPVFLSRSLLNSFEILKSKLPSTDIFQDICGKSMNIPCFSLNISGGIVEDFGRMINFSQDPQWVNPLLKMKNLGQFLDLDNFQGPVLIQNVNFTNNLAVNLDQFNAKMDIIWLKNHSLMKLHKSSQSEYCLDALSQNSCQLCIYGYGLFIDSIGNQKCLQCQSEQPNTEDLFDTIPINCNFSLDVSTGMAKQGQITACLNGYFDPLKNKCISNCGAGRYGQVTFNQRGMIDSSVCNECDNNCFECATQHECTSCKKGFYLSTGSNQKTTGICILKSGTSELVLYVDSVIGMKTTDQITGLNLDDPFYSIQSAIIKAYEYGSEYENAIVNIILIPDGTQVKVLYKLRDKYTFLVGGGLELRNIVFDATDSILDPRFTSLDTSLLNSNDYTCLKDPFNNCCQISKDLSSGKYTTSGPEFCQFQIQPDDQCHLPIGGSLIQFDISNQTTLASPQFLNIELRTLVE</sequence>
<reference evidence="2 3" key="1">
    <citation type="submission" date="2014-06" db="EMBL/GenBank/DDBJ databases">
        <authorList>
            <person name="Swart Estienne"/>
        </authorList>
    </citation>
    <scope>NUCLEOTIDE SEQUENCE [LARGE SCALE GENOMIC DNA]</scope>
    <source>
        <strain evidence="2 3">130c</strain>
    </source>
</reference>
<dbReference type="PANTHER" id="PTHR45756:SF1">
    <property type="entry name" value="PROTEIN KINASE DOMAIN CONTAINING PROTEIN"/>
    <property type="match status" value="1"/>
</dbReference>
<gene>
    <name evidence="2" type="primary">Contig6786.g323</name>
    <name evidence="2" type="ORF">STYLEM_18633</name>
</gene>
<dbReference type="Gene3D" id="2.10.220.10">
    <property type="entry name" value="Hormone Receptor, Insulin-like Growth Factor Receptor 1, Chain A, domain 2"/>
    <property type="match status" value="2"/>
</dbReference>
<evidence type="ECO:0000259" key="1">
    <source>
        <dbReference type="SMART" id="SM00181"/>
    </source>
</evidence>
<evidence type="ECO:0000313" key="2">
    <source>
        <dbReference type="EMBL" id="CDW89500.1"/>
    </source>
</evidence>
<dbReference type="SUPFAM" id="SSF57184">
    <property type="entry name" value="Growth factor receptor domain"/>
    <property type="match status" value="2"/>
</dbReference>
<dbReference type="InterPro" id="IPR053215">
    <property type="entry name" value="TKL_Ser/Thr_kinase"/>
</dbReference>